<dbReference type="Pfam" id="PF05347">
    <property type="entry name" value="Complex1_LYR"/>
    <property type="match status" value="1"/>
</dbReference>
<name>A0A0B6ZF94_9EUPU</name>
<dbReference type="GO" id="GO:0044183">
    <property type="term" value="F:protein folding chaperone"/>
    <property type="evidence" value="ECO:0007669"/>
    <property type="project" value="TreeGrafter"/>
</dbReference>
<evidence type="ECO:0000256" key="7">
    <source>
        <dbReference type="ARBA" id="ARBA00026165"/>
    </source>
</evidence>
<comment type="function">
    <text evidence="5">Assembly factor required for Rieske Fe-S protein UQCRFS1 incorporation into the cytochrome b-c1 (CIII) complex. Functions as a chaperone, binding to this subunit within the mitochondrial matrix and stabilizing it prior to its translocation and insertion into the late CIII dimeric intermediate within the mitochondrial inner membrane.</text>
</comment>
<comment type="subcellular location">
    <subcellularLocation>
        <location evidence="1">Mitochondrion matrix</location>
    </subcellularLocation>
</comment>
<evidence type="ECO:0000256" key="9">
    <source>
        <dbReference type="SAM" id="MobiDB-lite"/>
    </source>
</evidence>
<evidence type="ECO:0000256" key="2">
    <source>
        <dbReference type="ARBA" id="ARBA00009508"/>
    </source>
</evidence>
<evidence type="ECO:0000259" key="10">
    <source>
        <dbReference type="Pfam" id="PF05347"/>
    </source>
</evidence>
<evidence type="ECO:0000313" key="11">
    <source>
        <dbReference type="EMBL" id="CEK67289.1"/>
    </source>
</evidence>
<evidence type="ECO:0000256" key="8">
    <source>
        <dbReference type="ARBA" id="ARBA00031830"/>
    </source>
</evidence>
<dbReference type="GO" id="GO:0005759">
    <property type="term" value="C:mitochondrial matrix"/>
    <property type="evidence" value="ECO:0007669"/>
    <property type="project" value="UniProtKB-SubCell"/>
</dbReference>
<evidence type="ECO:0000256" key="6">
    <source>
        <dbReference type="ARBA" id="ARBA00025809"/>
    </source>
</evidence>
<dbReference type="PANTHER" id="PTHR46749:SF1">
    <property type="entry name" value="COMPLEX III ASSEMBLY FACTOR LYRM7"/>
    <property type="match status" value="1"/>
</dbReference>
<dbReference type="InterPro" id="IPR008011">
    <property type="entry name" value="Complex1_LYR_dom"/>
</dbReference>
<reference evidence="11" key="1">
    <citation type="submission" date="2014-12" db="EMBL/GenBank/DDBJ databases">
        <title>Insight into the proteome of Arion vulgaris.</title>
        <authorList>
            <person name="Aradska J."/>
            <person name="Bulat T."/>
            <person name="Smidak R."/>
            <person name="Sarate P."/>
            <person name="Gangsoo J."/>
            <person name="Sialana F."/>
            <person name="Bilban M."/>
            <person name="Lubec G."/>
        </authorList>
    </citation>
    <scope>NUCLEOTIDE SEQUENCE</scope>
    <source>
        <tissue evidence="11">Skin</tissue>
    </source>
</reference>
<dbReference type="EMBL" id="HACG01020424">
    <property type="protein sequence ID" value="CEK67289.1"/>
    <property type="molecule type" value="Transcribed_RNA"/>
</dbReference>
<dbReference type="GO" id="GO:0034551">
    <property type="term" value="P:mitochondrial respiratory chain complex III assembly"/>
    <property type="evidence" value="ECO:0007669"/>
    <property type="project" value="InterPro"/>
</dbReference>
<keyword evidence="3" id="KW-0496">Mitochondrion</keyword>
<comment type="subunit">
    <text evidence="6">Interacts with UQCRFS1.</text>
</comment>
<evidence type="ECO:0000256" key="3">
    <source>
        <dbReference type="ARBA" id="ARBA00023128"/>
    </source>
</evidence>
<feature type="domain" description="Complex 1 LYR protein" evidence="10">
    <location>
        <begin position="6"/>
        <end position="61"/>
    </location>
</feature>
<dbReference type="InterPro" id="IPR045298">
    <property type="entry name" value="Complex1_LYR_LYRM7"/>
</dbReference>
<gene>
    <name evidence="11" type="primary">ORF62090</name>
</gene>
<evidence type="ECO:0000256" key="1">
    <source>
        <dbReference type="ARBA" id="ARBA00004305"/>
    </source>
</evidence>
<sequence length="122" mass="13916">MSHKTRVLAVLRALHRVKREVFEGDSHALEVTRQKIREEFRKNVSETDSAKIEEALVVGSDVVKLMRTSVVQLRQKKEDTFELILRESTVLPKSTPYDPTKEIPLKLRGKKCSENSDSPGQS</sequence>
<accession>A0A0B6ZF94</accession>
<organism evidence="11">
    <name type="scientific">Arion vulgaris</name>
    <dbReference type="NCBI Taxonomy" id="1028688"/>
    <lineage>
        <taxon>Eukaryota</taxon>
        <taxon>Metazoa</taxon>
        <taxon>Spiralia</taxon>
        <taxon>Lophotrochozoa</taxon>
        <taxon>Mollusca</taxon>
        <taxon>Gastropoda</taxon>
        <taxon>Heterobranchia</taxon>
        <taxon>Euthyneura</taxon>
        <taxon>Panpulmonata</taxon>
        <taxon>Eupulmonata</taxon>
        <taxon>Stylommatophora</taxon>
        <taxon>Helicina</taxon>
        <taxon>Arionoidea</taxon>
        <taxon>Arionidae</taxon>
        <taxon>Arion</taxon>
    </lineage>
</organism>
<evidence type="ECO:0000256" key="4">
    <source>
        <dbReference type="ARBA" id="ARBA00023186"/>
    </source>
</evidence>
<dbReference type="AlphaFoldDB" id="A0A0B6ZF94"/>
<proteinExistence type="inferred from homology"/>
<protein>
    <recommendedName>
        <fullName evidence="7">Complex III assembly factor LYRM7</fullName>
    </recommendedName>
    <alternativeName>
        <fullName evidence="8">LYR motif-containing protein 7</fullName>
    </alternativeName>
</protein>
<feature type="region of interest" description="Disordered" evidence="9">
    <location>
        <begin position="92"/>
        <end position="122"/>
    </location>
</feature>
<dbReference type="InterPro" id="IPR050435">
    <property type="entry name" value="MZM1/LYRM7"/>
</dbReference>
<evidence type="ECO:0000256" key="5">
    <source>
        <dbReference type="ARBA" id="ARBA00025430"/>
    </source>
</evidence>
<comment type="similarity">
    <text evidence="2">Belongs to the complex I LYR family.</text>
</comment>
<dbReference type="PANTHER" id="PTHR46749">
    <property type="entry name" value="COMPLEX III ASSEMBLY FACTOR LYRM7"/>
    <property type="match status" value="1"/>
</dbReference>
<keyword evidence="4" id="KW-0143">Chaperone</keyword>
<dbReference type="CDD" id="cd20267">
    <property type="entry name" value="Complex1_LYR_LYRM7"/>
    <property type="match status" value="1"/>
</dbReference>